<evidence type="ECO:0000313" key="6">
    <source>
        <dbReference type="EMBL" id="OTP26415.1"/>
    </source>
</evidence>
<dbReference type="OrthoDB" id="2181693at2"/>
<gene>
    <name evidence="6" type="ORF">A5802_000126</name>
    <name evidence="5" type="ORF">BTN92_07605</name>
    <name evidence="2" type="ORF">EM151A_2210</name>
    <name evidence="3" type="ORF">EMU01_11970</name>
    <name evidence="4" type="ORF">HI921_12455</name>
</gene>
<dbReference type="EMBL" id="JABCAG010000043">
    <property type="protein sequence ID" value="NMP59261.1"/>
    <property type="molecule type" value="Genomic_DNA"/>
</dbReference>
<reference evidence="3 9" key="4">
    <citation type="submission" date="2019-07" db="EMBL/GenBank/DDBJ databases">
        <title>Whole genome shotgun sequence of Enterococcus mundtii NBRC 100490.</title>
        <authorList>
            <person name="Hosoyama A."/>
            <person name="Uohara A."/>
            <person name="Ohji S."/>
            <person name="Ichikawa N."/>
        </authorList>
    </citation>
    <scope>NUCLEOTIDE SEQUENCE [LARGE SCALE GENOMIC DNA]</scope>
    <source>
        <strain evidence="3 9">NBRC 100490</strain>
    </source>
</reference>
<keyword evidence="9" id="KW-1185">Reference proteome</keyword>
<reference evidence="4 11" key="5">
    <citation type="submission" date="2020-04" db="EMBL/GenBank/DDBJ databases">
        <authorList>
            <person name="Abaymova A."/>
            <person name="Teymurazov M."/>
            <person name="Tazyna O."/>
            <person name="Chatushin Y."/>
            <person name="Svetoch E."/>
            <person name="Pereligyn V."/>
            <person name="Pohylenko V."/>
            <person name="Platonov M."/>
            <person name="Kartsev N."/>
            <person name="Skryabin Y."/>
            <person name="Sizova A."/>
            <person name="Solomentsev V."/>
            <person name="Kislichkina A."/>
            <person name="Bogun A."/>
        </authorList>
    </citation>
    <scope>NUCLEOTIDE SEQUENCE [LARGE SCALE GENOMIC DNA]</scope>
    <source>
        <strain evidence="4">SCPM-O-B-8398</strain>
        <strain evidence="11">SCPM-O-B-8398 (E28)</strain>
    </source>
</reference>
<dbReference type="EMBL" id="MSTR01000006">
    <property type="protein sequence ID" value="ONN43301.1"/>
    <property type="molecule type" value="Genomic_DNA"/>
</dbReference>
<name>A0A1A6GCM1_ENTMU</name>
<evidence type="ECO:0000313" key="9">
    <source>
        <dbReference type="Proteomes" id="UP000321175"/>
    </source>
</evidence>
<keyword evidence="1" id="KW-0175">Coiled coil</keyword>
<evidence type="ECO:0000313" key="8">
    <source>
        <dbReference type="Proteomes" id="UP000195024"/>
    </source>
</evidence>
<evidence type="ECO:0000313" key="4">
    <source>
        <dbReference type="EMBL" id="NMP59261.1"/>
    </source>
</evidence>
<dbReference type="EMBL" id="NGMS01000001">
    <property type="protein sequence ID" value="OTP26415.1"/>
    <property type="molecule type" value="Genomic_DNA"/>
</dbReference>
<evidence type="ECO:0000313" key="11">
    <source>
        <dbReference type="Proteomes" id="UP000557857"/>
    </source>
</evidence>
<feature type="coiled-coil region" evidence="1">
    <location>
        <begin position="5"/>
        <end position="32"/>
    </location>
</feature>
<reference evidence="5 7" key="1">
    <citation type="submission" date="2016-12" db="EMBL/GenBank/DDBJ databases">
        <authorList>
            <person name="Song W.-J."/>
            <person name="Kurnit D.M."/>
        </authorList>
    </citation>
    <scope>NUCLEOTIDE SEQUENCE [LARGE SCALE GENOMIC DNA]</scope>
    <source>
        <strain evidence="5 7">CGB1038-1_S1</strain>
    </source>
</reference>
<dbReference type="Proteomes" id="UP000557857">
    <property type="component" value="Unassembled WGS sequence"/>
</dbReference>
<dbReference type="AlphaFoldDB" id="A0A1A6GCM1"/>
<evidence type="ECO:0000313" key="2">
    <source>
        <dbReference type="EMBL" id="BBM15397.1"/>
    </source>
</evidence>
<dbReference type="EMBL" id="BJWA01000006">
    <property type="protein sequence ID" value="GEL80053.1"/>
    <property type="molecule type" value="Genomic_DNA"/>
</dbReference>
<protein>
    <submittedName>
        <fullName evidence="5">Uncharacterized protein</fullName>
    </submittedName>
</protein>
<organism evidence="5 7">
    <name type="scientific">Enterococcus mundtii</name>
    <dbReference type="NCBI Taxonomy" id="53346"/>
    <lineage>
        <taxon>Bacteria</taxon>
        <taxon>Bacillati</taxon>
        <taxon>Bacillota</taxon>
        <taxon>Bacilli</taxon>
        <taxon>Lactobacillales</taxon>
        <taxon>Enterococcaceae</taxon>
        <taxon>Enterococcus</taxon>
    </lineage>
</organism>
<dbReference type="Proteomes" id="UP000189299">
    <property type="component" value="Unassembled WGS sequence"/>
</dbReference>
<dbReference type="STRING" id="53346.A5802_000126"/>
<evidence type="ECO:0000313" key="7">
    <source>
        <dbReference type="Proteomes" id="UP000189299"/>
    </source>
</evidence>
<evidence type="ECO:0000313" key="10">
    <source>
        <dbReference type="Proteomes" id="UP000509460"/>
    </source>
</evidence>
<dbReference type="GeneID" id="60998417"/>
<dbReference type="RefSeq" id="WP_010736215.1">
    <property type="nucleotide sequence ID" value="NZ_AP019810.1"/>
</dbReference>
<sequence length="248" mass="29149">MNFTSKDKQLIAKEITKKINQLENKEKDQDLLFLEAEMAKAFIASPEELETEEYPGKWLFDDFQPLDEETGIGYFVFLSSVGFTPGVLVKQKNELKVQAWPALFSLIGTEGVIPKIQSAFFKSAFIANSKLMNTYYNRLVEIARPGEIPQTFTYGQQKNLYEDVVYSRDLSEFSAREQLRLHELLHTKPVSLNFFNALDQRRKWVSVNFWEVFAARNRWMEERKIPDQQIQFVQLKKERLYYGLYSRV</sequence>
<reference evidence="6 8" key="2">
    <citation type="submission" date="2017-05" db="EMBL/GenBank/DDBJ databases">
        <title>The Genome Sequence of Enterococcus mundtii 6B1_DIV0119.</title>
        <authorList>
            <consortium name="The Broad Institute Genomics Platform"/>
            <consortium name="The Broad Institute Genomic Center for Infectious Diseases"/>
            <person name="Earl A."/>
            <person name="Manson A."/>
            <person name="Schwartman J."/>
            <person name="Gilmore M."/>
            <person name="Abouelleil A."/>
            <person name="Cao P."/>
            <person name="Chapman S."/>
            <person name="Cusick C."/>
            <person name="Shea T."/>
            <person name="Young S."/>
            <person name="Neafsey D."/>
            <person name="Nusbaum C."/>
            <person name="Birren B."/>
        </authorList>
    </citation>
    <scope>NUCLEOTIDE SEQUENCE [LARGE SCALE GENOMIC DNA]</scope>
    <source>
        <strain evidence="6 8">6B1_DIV0119</strain>
    </source>
</reference>
<evidence type="ECO:0000256" key="1">
    <source>
        <dbReference type="SAM" id="Coils"/>
    </source>
</evidence>
<dbReference type="Proteomes" id="UP000195024">
    <property type="component" value="Unassembled WGS sequence"/>
</dbReference>
<dbReference type="Proteomes" id="UP000321175">
    <property type="component" value="Unassembled WGS sequence"/>
</dbReference>
<dbReference type="EMBL" id="AP019810">
    <property type="protein sequence ID" value="BBM15397.1"/>
    <property type="molecule type" value="Genomic_DNA"/>
</dbReference>
<evidence type="ECO:0000313" key="3">
    <source>
        <dbReference type="EMBL" id="GEL80053.1"/>
    </source>
</evidence>
<evidence type="ECO:0000313" key="5">
    <source>
        <dbReference type="EMBL" id="ONN43301.1"/>
    </source>
</evidence>
<accession>A0A1A6GCM1</accession>
<proteinExistence type="predicted"/>
<dbReference type="Proteomes" id="UP000509460">
    <property type="component" value="Chromosome"/>
</dbReference>
<reference evidence="2 10" key="3">
    <citation type="submission" date="2019-07" db="EMBL/GenBank/DDBJ databases">
        <title>antibiotic susceptibility of plant-derived lactic acid bacteria.</title>
        <authorList>
            <person name="Sugiyama M."/>
            <person name="Noda M."/>
        </authorList>
    </citation>
    <scope>NUCLEOTIDE SEQUENCE [LARGE SCALE GENOMIC DNA]</scope>
    <source>
        <strain evidence="2 10">15-1A</strain>
    </source>
</reference>